<dbReference type="GO" id="GO:0046872">
    <property type="term" value="F:metal ion binding"/>
    <property type="evidence" value="ECO:0007669"/>
    <property type="project" value="UniProtKB-KW"/>
</dbReference>
<dbReference type="EMBL" id="JANBVO010000003">
    <property type="protein sequence ID" value="KAJ9155303.1"/>
    <property type="molecule type" value="Genomic_DNA"/>
</dbReference>
<dbReference type="SUPFAM" id="SSF56235">
    <property type="entry name" value="N-terminal nucleophile aminohydrolases (Ntn hydrolases)"/>
    <property type="match status" value="1"/>
</dbReference>
<evidence type="ECO:0000256" key="3">
    <source>
        <dbReference type="PIRNR" id="PIRNR000485"/>
    </source>
</evidence>
<evidence type="ECO:0000256" key="5">
    <source>
        <dbReference type="PIRSR" id="PIRSR000485-2"/>
    </source>
</evidence>
<feature type="binding site" evidence="5">
    <location>
        <position position="382"/>
    </location>
    <ligand>
        <name>Mg(2+)</name>
        <dbReference type="ChEBI" id="CHEBI:18420"/>
    </ligand>
</feature>
<feature type="region of interest" description="Disordered" evidence="6">
    <location>
        <begin position="517"/>
        <end position="563"/>
    </location>
</feature>
<feature type="compositionally biased region" description="Polar residues" evidence="6">
    <location>
        <begin position="524"/>
        <end position="544"/>
    </location>
</feature>
<dbReference type="CDD" id="cd00715">
    <property type="entry name" value="GPATase_N"/>
    <property type="match status" value="1"/>
</dbReference>
<keyword evidence="3" id="KW-0328">Glycosyltransferase</keyword>
<keyword evidence="8" id="KW-1185">Reference proteome</keyword>
<accession>A0AA38VVY1</accession>
<dbReference type="SUPFAM" id="SSF53271">
    <property type="entry name" value="PRTase-like"/>
    <property type="match status" value="1"/>
</dbReference>
<keyword evidence="5" id="KW-0460">Magnesium</keyword>
<keyword evidence="5" id="KW-0479">Metal-binding</keyword>
<feature type="active site" description="Nucleophile" evidence="4">
    <location>
        <position position="2"/>
    </location>
</feature>
<organism evidence="7 8">
    <name type="scientific">Pleurostoma richardsiae</name>
    <dbReference type="NCBI Taxonomy" id="41990"/>
    <lineage>
        <taxon>Eukaryota</taxon>
        <taxon>Fungi</taxon>
        <taxon>Dikarya</taxon>
        <taxon>Ascomycota</taxon>
        <taxon>Pezizomycotina</taxon>
        <taxon>Sordariomycetes</taxon>
        <taxon>Sordariomycetidae</taxon>
        <taxon>Calosphaeriales</taxon>
        <taxon>Pleurostomataceae</taxon>
        <taxon>Pleurostoma</taxon>
    </lineage>
</organism>
<dbReference type="GO" id="GO:0006164">
    <property type="term" value="P:purine nucleotide biosynthetic process"/>
    <property type="evidence" value="ECO:0007669"/>
    <property type="project" value="UniProtKB-KW"/>
</dbReference>
<feature type="binding site" evidence="5">
    <location>
        <position position="381"/>
    </location>
    <ligand>
        <name>Mg(2+)</name>
        <dbReference type="ChEBI" id="CHEBI:18420"/>
    </ligand>
</feature>
<dbReference type="CDD" id="cd06223">
    <property type="entry name" value="PRTases_typeI"/>
    <property type="match status" value="1"/>
</dbReference>
<keyword evidence="2" id="KW-0315">Glutamine amidotransferase</keyword>
<dbReference type="GO" id="GO:0009113">
    <property type="term" value="P:purine nucleobase biosynthetic process"/>
    <property type="evidence" value="ECO:0007669"/>
    <property type="project" value="InterPro"/>
</dbReference>
<name>A0AA38VVY1_9PEZI</name>
<dbReference type="Gene3D" id="3.60.20.10">
    <property type="entry name" value="Glutamine Phosphoribosylpyrophosphate, subunit 1, domain 1"/>
    <property type="match status" value="1"/>
</dbReference>
<feature type="binding site" evidence="5">
    <location>
        <position position="319"/>
    </location>
    <ligand>
        <name>Mg(2+)</name>
        <dbReference type="ChEBI" id="CHEBI:18420"/>
    </ligand>
</feature>
<evidence type="ECO:0000256" key="2">
    <source>
        <dbReference type="ARBA" id="ARBA00022962"/>
    </source>
</evidence>
<dbReference type="PANTHER" id="PTHR11907">
    <property type="entry name" value="AMIDOPHOSPHORIBOSYLTRANSFERASE"/>
    <property type="match status" value="1"/>
</dbReference>
<proteinExistence type="inferred from homology"/>
<dbReference type="EC" id="2.4.2.14" evidence="3"/>
<gene>
    <name evidence="7" type="ORF">NKR23_g1685</name>
</gene>
<dbReference type="Gene3D" id="3.40.50.2020">
    <property type="match status" value="1"/>
</dbReference>
<comment type="caution">
    <text evidence="7">The sequence shown here is derived from an EMBL/GenBank/DDBJ whole genome shotgun (WGS) entry which is preliminary data.</text>
</comment>
<dbReference type="NCBIfam" id="TIGR01134">
    <property type="entry name" value="purF"/>
    <property type="match status" value="1"/>
</dbReference>
<dbReference type="AlphaFoldDB" id="A0AA38VVY1"/>
<reference evidence="7" key="1">
    <citation type="submission" date="2022-07" db="EMBL/GenBank/DDBJ databases">
        <title>Fungi with potential for degradation of polypropylene.</title>
        <authorList>
            <person name="Gostincar C."/>
        </authorList>
    </citation>
    <scope>NUCLEOTIDE SEQUENCE</scope>
    <source>
        <strain evidence="7">EXF-13308</strain>
    </source>
</reference>
<protein>
    <recommendedName>
        <fullName evidence="3">Amidophosphoribosyltransferase</fullName>
        <shortName evidence="3">ATase</shortName>
        <ecNumber evidence="3">2.4.2.14</ecNumber>
    </recommendedName>
    <alternativeName>
        <fullName evidence="3">Glutamine phosphoribosylpyrophosphate amidotransferase</fullName>
    </alternativeName>
</protein>
<keyword evidence="3" id="KW-0658">Purine biosynthesis</keyword>
<sequence>MCGIIGLILGHVSDPAMACNAAQDLHEALYYLQHRGQDACGISVCSSGGRIYQCKGNGMAAKVFNDGKKVFDLPGFMGIAHLRYPTAGTSNSAEAQPLYVNSPYGICMSHNGNLINAPELRRFLDQEAHRHINTDSDSELMLNVWAHELNETGKARVNTEDVFNALGRMYKRCKGAWACTAMVAGFGILGFRDPYGIRPLVLGSRPSLTDVGATDYMLASESVALRQLGFSNIQDILPGQAVFIGKNSIPEFKQVQESVSYSPDLFEYIYFARPDSVIDGISVYRSRQAMGAKLADKILETLGPEAIKEIDVVIPIPETANTSAAVVSERLNKPYCSGFVKNRYVFRTFILPNQGARQKSVRRKLSVIESEFKGRCVLLVDDSIVRGTTSKEIVSMAREAGARKIIFASCAPPITHPHIYGIDLSSPSELIAHNRSRFDIAEYINAEEVVFQSLDDLKDACAQLSPRDPKTQTFEVGVFCGSYVTSVPDGYFEHLDRLRGTKPKVGILEGANTVEVGNGGPVQSVESGGNASGSSMSLAVNGNRNPDRADISIHNLATDYSER</sequence>
<dbReference type="GO" id="GO:0004044">
    <property type="term" value="F:amidophosphoribosyltransferase activity"/>
    <property type="evidence" value="ECO:0007669"/>
    <property type="project" value="UniProtKB-EC"/>
</dbReference>
<evidence type="ECO:0000256" key="4">
    <source>
        <dbReference type="PIRSR" id="PIRSR000485-1"/>
    </source>
</evidence>
<dbReference type="InterPro" id="IPR029057">
    <property type="entry name" value="PRTase-like"/>
</dbReference>
<dbReference type="InterPro" id="IPR029055">
    <property type="entry name" value="Ntn_hydrolases_N"/>
</dbReference>
<dbReference type="HAMAP" id="MF_01931">
    <property type="entry name" value="PurF"/>
    <property type="match status" value="1"/>
</dbReference>
<comment type="catalytic activity">
    <reaction evidence="3">
        <text>5-phospho-beta-D-ribosylamine + L-glutamate + diphosphate = 5-phospho-alpha-D-ribose 1-diphosphate + L-glutamine + H2O</text>
        <dbReference type="Rhea" id="RHEA:14905"/>
        <dbReference type="ChEBI" id="CHEBI:15377"/>
        <dbReference type="ChEBI" id="CHEBI:29985"/>
        <dbReference type="ChEBI" id="CHEBI:33019"/>
        <dbReference type="ChEBI" id="CHEBI:58017"/>
        <dbReference type="ChEBI" id="CHEBI:58359"/>
        <dbReference type="ChEBI" id="CHEBI:58681"/>
        <dbReference type="EC" id="2.4.2.14"/>
    </reaction>
</comment>
<dbReference type="PIRSF" id="PIRSF000485">
    <property type="entry name" value="Amd_phspho_trans"/>
    <property type="match status" value="1"/>
</dbReference>
<evidence type="ECO:0000256" key="6">
    <source>
        <dbReference type="SAM" id="MobiDB-lite"/>
    </source>
</evidence>
<evidence type="ECO:0000256" key="1">
    <source>
        <dbReference type="ARBA" id="ARBA00022679"/>
    </source>
</evidence>
<dbReference type="InterPro" id="IPR035584">
    <property type="entry name" value="PurF_N"/>
</dbReference>
<keyword evidence="1 3" id="KW-0808">Transferase</keyword>
<evidence type="ECO:0000313" key="7">
    <source>
        <dbReference type="EMBL" id="KAJ9155303.1"/>
    </source>
</evidence>
<dbReference type="InterPro" id="IPR005854">
    <property type="entry name" value="PurF"/>
</dbReference>
<comment type="pathway">
    <text evidence="3">Purine metabolism; IMP biosynthesis via de novo pathway; N(1)-(5-phospho-D-ribosyl)glycinamide from 5-phospho-alpha-D-ribose 1-diphosphate: step 1/2.</text>
</comment>
<dbReference type="Proteomes" id="UP001174694">
    <property type="component" value="Unassembled WGS sequence"/>
</dbReference>
<comment type="similarity">
    <text evidence="3">In the C-terminal section; belongs to the purine/pyrimidine phosphoribosyltransferase family.</text>
</comment>
<dbReference type="Pfam" id="PF13522">
    <property type="entry name" value="GATase_6"/>
    <property type="match status" value="1"/>
</dbReference>
<evidence type="ECO:0000313" key="8">
    <source>
        <dbReference type="Proteomes" id="UP001174694"/>
    </source>
</evidence>
<dbReference type="InterPro" id="IPR000836">
    <property type="entry name" value="PRTase_dom"/>
</dbReference>
<comment type="cofactor">
    <cofactor evidence="5">
        <name>Mg(2+)</name>
        <dbReference type="ChEBI" id="CHEBI:18420"/>
    </cofactor>
    <text evidence="5">Binds 1 Mg(2+) ion per subunit.</text>
</comment>